<evidence type="ECO:0000256" key="6">
    <source>
        <dbReference type="ARBA" id="ARBA00022806"/>
    </source>
</evidence>
<dbReference type="CDD" id="cd18810">
    <property type="entry name" value="SF2_C_TRCF"/>
    <property type="match status" value="1"/>
</dbReference>
<keyword evidence="5 13" id="KW-0378">Hydrolase</keyword>
<evidence type="ECO:0000259" key="14">
    <source>
        <dbReference type="PROSITE" id="PS51192"/>
    </source>
</evidence>
<dbReference type="SUPFAM" id="SSF143517">
    <property type="entry name" value="TRCF domain-like"/>
    <property type="match status" value="1"/>
</dbReference>
<dbReference type="Gene3D" id="3.40.50.11180">
    <property type="match status" value="1"/>
</dbReference>
<dbReference type="GO" id="GO:0003684">
    <property type="term" value="F:damaged DNA binding"/>
    <property type="evidence" value="ECO:0007669"/>
    <property type="project" value="InterPro"/>
</dbReference>
<evidence type="ECO:0000256" key="4">
    <source>
        <dbReference type="ARBA" id="ARBA00022763"/>
    </source>
</evidence>
<sequence>MSKSLFNFTLIGVRYISGQNMTFAIRVGESGSIADNLTIEYQRVALHIGRANTQEIMIPSMPEQYRYSLPVKAGDQRQLGELTGAACATLVAEMAERHGGPVVLIAPDMQNALRLNDEIRQFTDSMVAGLADWETLPYDSFSPHQDIISSRLATLYQLPTMERGVLIIPVSTLMQRVCPHNFLHGHALVMKKGQRLSRDALRAQLDSAGYRHVDQVMEHGEYATRGALLDLFPMGSEQPYRLDFFDDEIDSLRLFDVDSQRTLEEVASINLLPAHEFPTDQAAIELFRSQWRDRFEVKRDAEHIYQQVSKGTLPAGIEYWQPLFFNEPLPPLFSYFPAKTLIVNTGDLEASAERFQNETRARFENRGVDPMRPLLPPEQLWLRSDELFSELKKWPRVQLKTERLAEKAANTNLGYQKLPELAIQAQNKAPLDNLRRFLESFSGPVIFSVESEGRREALGEMLARIKIAPKHILRLEEATANGRYLMIGAAEHGFIDSQRNLALICESDLLGERVARRRQDSRRTINPDTLIRNLAELHIGQPVVHLEHGVGRYAGMTTLEAGGINGEYLMLTYANDAKLYVPVSSLHLISRYAGGAEENAPLHKLGGDAWARARQKAAEKVRDVAAELLDIYAQRAAKAGYAFKHDKEQYQLFCDGFPFETTPDQAQAINAVLSDMCQPLAMDRLVCGDVGFGKTEVAMRAAFLAVENHKQVAVLVPTTLLAQQHFDNFRDRFANWPVRIEMLSRFRSAKEQAQILEQVAEGKIDILIGTHKLLQPDVKLRDLGLLIVDEEHRFGVRHKERIKAMRADVDILTLTATPIPRTLNMAMSGMRDLSIIATPPARRLAVKTFVREYDALVVREAILREVLRGGQVYYLYNDVENIQKAAERLAELVPEARIAIGHGQMRERELERVMNDFHHQRFNVLVCTTIIETGIDIPTANTIIIERADHFGLAQLHQLRGRVGRSHHQAYAWLLTPHPKAMTTDAQKRLEAIASLEDLGAGFALATHDLEIRGAGELLGEDQSGSMETIGFSLYMELLENAVDALKAGREPSLEALTSQQTEVELRMPSLLPDDFIPDVNTRLSFYKRVASAKNENELEEIKVELIDRFGLLPDPARNLLDIARLRQQAQKLGIRKLESNEKGGTIEFNEKNNVNPVWLISLLQKQPQHYRLDGPTRLKFMQDLAERKTRMEWVRQFMRQLEENATA</sequence>
<evidence type="ECO:0000256" key="8">
    <source>
        <dbReference type="ARBA" id="ARBA00023125"/>
    </source>
</evidence>
<dbReference type="EMBL" id="FZTC01000017">
    <property type="protein sequence ID" value="SNU35053.1"/>
    <property type="molecule type" value="Genomic_DNA"/>
</dbReference>
<keyword evidence="3 13" id="KW-0547">Nucleotide-binding</keyword>
<dbReference type="PROSITE" id="PS51194">
    <property type="entry name" value="HELICASE_CTER"/>
    <property type="match status" value="1"/>
</dbReference>
<dbReference type="PANTHER" id="PTHR47964">
    <property type="entry name" value="ATP-DEPENDENT DNA HELICASE HOMOLOG RECG, CHLOROPLASTIC"/>
    <property type="match status" value="1"/>
</dbReference>
<evidence type="ECO:0000313" key="16">
    <source>
        <dbReference type="EMBL" id="SNU35053.1"/>
    </source>
</evidence>
<dbReference type="InterPro" id="IPR014001">
    <property type="entry name" value="Helicase_ATP-bd"/>
</dbReference>
<dbReference type="InterPro" id="IPR027417">
    <property type="entry name" value="P-loop_NTPase"/>
</dbReference>
<dbReference type="SUPFAM" id="SSF52540">
    <property type="entry name" value="P-loop containing nucleoside triphosphate hydrolases"/>
    <property type="match status" value="4"/>
</dbReference>
<keyword evidence="6" id="KW-0347">Helicase</keyword>
<dbReference type="SMART" id="SM00982">
    <property type="entry name" value="TRCF"/>
    <property type="match status" value="1"/>
</dbReference>
<dbReference type="EC" id="3.6.4.-" evidence="13"/>
<dbReference type="InterPro" id="IPR047112">
    <property type="entry name" value="RecG/Mfd"/>
</dbReference>
<dbReference type="InterPro" id="IPR011545">
    <property type="entry name" value="DEAD/DEAH_box_helicase_dom"/>
</dbReference>
<dbReference type="Gene3D" id="3.30.2060.10">
    <property type="entry name" value="Penicillin-binding protein 1b domain"/>
    <property type="match status" value="1"/>
</dbReference>
<evidence type="ECO:0000256" key="12">
    <source>
        <dbReference type="ARBA" id="ARBA00070128"/>
    </source>
</evidence>
<evidence type="ECO:0000256" key="13">
    <source>
        <dbReference type="HAMAP-Rule" id="MF_00969"/>
    </source>
</evidence>
<dbReference type="FunFam" id="3.30.2060.10:FF:000002">
    <property type="entry name" value="Transcription-repair-coupling factor"/>
    <property type="match status" value="1"/>
</dbReference>
<dbReference type="FunFam" id="3.40.50.300:FF:000300">
    <property type="entry name" value="Transcription-repair-coupling factor"/>
    <property type="match status" value="1"/>
</dbReference>
<evidence type="ECO:0000256" key="11">
    <source>
        <dbReference type="ARBA" id="ARBA00061399"/>
    </source>
</evidence>
<evidence type="ECO:0000256" key="5">
    <source>
        <dbReference type="ARBA" id="ARBA00022801"/>
    </source>
</evidence>
<dbReference type="NCBIfam" id="TIGR00580">
    <property type="entry name" value="mfd"/>
    <property type="match status" value="1"/>
</dbReference>
<dbReference type="AlphaFoldDB" id="A0A285B2J8"/>
<dbReference type="NCBIfam" id="NF007966">
    <property type="entry name" value="PRK10689.1"/>
    <property type="match status" value="1"/>
</dbReference>
<dbReference type="Pfam" id="PF00270">
    <property type="entry name" value="DEAD"/>
    <property type="match status" value="1"/>
</dbReference>
<evidence type="ECO:0000256" key="10">
    <source>
        <dbReference type="ARBA" id="ARBA00061104"/>
    </source>
</evidence>
<name>A0A285B2J8_9ENTR</name>
<reference evidence="17" key="1">
    <citation type="submission" date="2017-08" db="EMBL/GenBank/DDBJ databases">
        <authorList>
            <person name="Brisse S."/>
        </authorList>
    </citation>
    <scope>NUCLEOTIDE SEQUENCE [LARGE SCALE GENOMIC DNA]</scope>
    <source>
        <strain evidence="17">06D021</strain>
    </source>
</reference>
<evidence type="ECO:0000256" key="3">
    <source>
        <dbReference type="ARBA" id="ARBA00022741"/>
    </source>
</evidence>
<dbReference type="GO" id="GO:0005737">
    <property type="term" value="C:cytoplasm"/>
    <property type="evidence" value="ECO:0007669"/>
    <property type="project" value="UniProtKB-SubCell"/>
</dbReference>
<protein>
    <recommendedName>
        <fullName evidence="12 13">Transcription-repair-coupling factor</fullName>
        <shortName evidence="13">TRCF</shortName>
        <ecNumber evidence="13">3.6.4.-</ecNumber>
    </recommendedName>
</protein>
<comment type="subcellular location">
    <subcellularLocation>
        <location evidence="1 13">Cytoplasm</location>
    </subcellularLocation>
</comment>
<dbReference type="InterPro" id="IPR001650">
    <property type="entry name" value="Helicase_C-like"/>
</dbReference>
<accession>A0A285B2J8</accession>
<dbReference type="GO" id="GO:0016787">
    <property type="term" value="F:hydrolase activity"/>
    <property type="evidence" value="ECO:0007669"/>
    <property type="project" value="UniProtKB-KW"/>
</dbReference>
<dbReference type="FunFam" id="3.90.1150.50:FF:000001">
    <property type="entry name" value="Transcription-repair-coupling factor"/>
    <property type="match status" value="1"/>
</dbReference>
<comment type="similarity">
    <text evidence="11 13">In the C-terminal section; belongs to the helicase family. RecG subfamily.</text>
</comment>
<keyword evidence="2 13" id="KW-0963">Cytoplasm</keyword>
<evidence type="ECO:0000313" key="17">
    <source>
        <dbReference type="Proteomes" id="UP000220639"/>
    </source>
</evidence>
<dbReference type="GO" id="GO:0006355">
    <property type="term" value="P:regulation of DNA-templated transcription"/>
    <property type="evidence" value="ECO:0007669"/>
    <property type="project" value="UniProtKB-UniRule"/>
</dbReference>
<dbReference type="Pfam" id="PF21132">
    <property type="entry name" value="MFD_D3"/>
    <property type="match status" value="1"/>
</dbReference>
<keyword evidence="9 13" id="KW-0234">DNA repair</keyword>
<dbReference type="InterPro" id="IPR005118">
    <property type="entry name" value="TRCF_C"/>
</dbReference>
<dbReference type="Gene3D" id="2.40.10.170">
    <property type="match status" value="1"/>
</dbReference>
<keyword evidence="4 13" id="KW-0227">DNA damage</keyword>
<dbReference type="Pfam" id="PF03461">
    <property type="entry name" value="TRCF"/>
    <property type="match status" value="1"/>
</dbReference>
<dbReference type="Gene3D" id="3.40.50.11140">
    <property type="match status" value="1"/>
</dbReference>
<dbReference type="FunFam" id="3.40.50.300:FF:000546">
    <property type="entry name" value="Transcription-repair-coupling factor"/>
    <property type="match status" value="1"/>
</dbReference>
<dbReference type="Proteomes" id="UP000220639">
    <property type="component" value="Unassembled WGS sequence"/>
</dbReference>
<dbReference type="InterPro" id="IPR036101">
    <property type="entry name" value="CarD-like/TRCF_RID_sf"/>
</dbReference>
<dbReference type="InterPro" id="IPR048635">
    <property type="entry name" value="MFD_D3"/>
</dbReference>
<keyword evidence="7 13" id="KW-0067">ATP-binding</keyword>
<dbReference type="Pfam" id="PF02559">
    <property type="entry name" value="CarD_TRCF_RID"/>
    <property type="match status" value="1"/>
</dbReference>
<feature type="domain" description="Helicase C-terminal" evidence="15">
    <location>
        <begin position="858"/>
        <end position="1011"/>
    </location>
</feature>
<dbReference type="InterPro" id="IPR003711">
    <property type="entry name" value="CarD-like/TRCF_RID"/>
</dbReference>
<dbReference type="PANTHER" id="PTHR47964:SF1">
    <property type="entry name" value="ATP-DEPENDENT DNA HELICASE HOMOLOG RECG, CHLOROPLASTIC"/>
    <property type="match status" value="1"/>
</dbReference>
<dbReference type="InterPro" id="IPR037235">
    <property type="entry name" value="TRCF-like_C_D7"/>
</dbReference>
<dbReference type="Gene3D" id="3.40.50.300">
    <property type="entry name" value="P-loop containing nucleotide triphosphate hydrolases"/>
    <property type="match status" value="2"/>
</dbReference>
<dbReference type="InterPro" id="IPR004576">
    <property type="entry name" value="Mfd"/>
</dbReference>
<evidence type="ECO:0000256" key="1">
    <source>
        <dbReference type="ARBA" id="ARBA00004496"/>
    </source>
</evidence>
<dbReference type="GO" id="GO:0000716">
    <property type="term" value="P:transcription-coupled nucleotide-excision repair, DNA damage recognition"/>
    <property type="evidence" value="ECO:0007669"/>
    <property type="project" value="UniProtKB-UniRule"/>
</dbReference>
<dbReference type="SMART" id="SM00487">
    <property type="entry name" value="DEXDc"/>
    <property type="match status" value="1"/>
</dbReference>
<dbReference type="PROSITE" id="PS51192">
    <property type="entry name" value="HELICASE_ATP_BIND_1"/>
    <property type="match status" value="1"/>
</dbReference>
<dbReference type="InterPro" id="IPR041471">
    <property type="entry name" value="UvrB_inter"/>
</dbReference>
<feature type="domain" description="Helicase ATP-binding" evidence="14">
    <location>
        <begin position="675"/>
        <end position="836"/>
    </location>
</feature>
<comment type="similarity">
    <text evidence="10 13">In the N-terminal section; belongs to the UvrB family.</text>
</comment>
<dbReference type="SMART" id="SM01058">
    <property type="entry name" value="CarD_TRCF"/>
    <property type="match status" value="1"/>
</dbReference>
<keyword evidence="8 13" id="KW-0238">DNA-binding</keyword>
<dbReference type="HAMAP" id="MF_00969">
    <property type="entry name" value="TRCF"/>
    <property type="match status" value="1"/>
</dbReference>
<dbReference type="FunFam" id="2.40.10.170:FF:000007">
    <property type="entry name" value="Transcription-repair-coupling factor"/>
    <property type="match status" value="1"/>
</dbReference>
<evidence type="ECO:0000256" key="9">
    <source>
        <dbReference type="ARBA" id="ARBA00023204"/>
    </source>
</evidence>
<dbReference type="GO" id="GO:0005524">
    <property type="term" value="F:ATP binding"/>
    <property type="evidence" value="ECO:0007669"/>
    <property type="project" value="UniProtKB-UniRule"/>
</dbReference>
<dbReference type="Pfam" id="PF17757">
    <property type="entry name" value="UvrB_inter"/>
    <property type="match status" value="1"/>
</dbReference>
<dbReference type="GO" id="GO:0003678">
    <property type="term" value="F:DNA helicase activity"/>
    <property type="evidence" value="ECO:0007669"/>
    <property type="project" value="TreeGrafter"/>
</dbReference>
<evidence type="ECO:0000259" key="15">
    <source>
        <dbReference type="PROSITE" id="PS51194"/>
    </source>
</evidence>
<dbReference type="Pfam" id="PF00271">
    <property type="entry name" value="Helicase_C"/>
    <property type="match status" value="1"/>
</dbReference>
<comment type="function">
    <text evidence="13">Couples transcription and DNA repair by recognizing RNA polymerase (RNAP) stalled at DNA lesions. Mediates ATP-dependent release of RNAP and its truncated transcript from the DNA, and recruitment of nucleotide excision repair machinery to the damaged site.</text>
</comment>
<gene>
    <name evidence="13 16" type="primary">mfd</name>
    <name evidence="16" type="ORF">KOSB73_240220</name>
</gene>
<evidence type="ECO:0000256" key="2">
    <source>
        <dbReference type="ARBA" id="ARBA00022490"/>
    </source>
</evidence>
<organism evidence="16 17">
    <name type="scientific">Klebsiella grimontii</name>
    <dbReference type="NCBI Taxonomy" id="2058152"/>
    <lineage>
        <taxon>Bacteria</taxon>
        <taxon>Pseudomonadati</taxon>
        <taxon>Pseudomonadota</taxon>
        <taxon>Gammaproteobacteria</taxon>
        <taxon>Enterobacterales</taxon>
        <taxon>Enterobacteriaceae</taxon>
        <taxon>Klebsiella/Raoultella group</taxon>
        <taxon>Klebsiella</taxon>
    </lineage>
</organism>
<evidence type="ECO:0000256" key="7">
    <source>
        <dbReference type="ARBA" id="ARBA00022840"/>
    </source>
</evidence>
<dbReference type="SUPFAM" id="SSF141259">
    <property type="entry name" value="CarD-like"/>
    <property type="match status" value="1"/>
</dbReference>
<proteinExistence type="inferred from homology"/>
<dbReference type="SMART" id="SM00490">
    <property type="entry name" value="HELICc"/>
    <property type="match status" value="1"/>
</dbReference>
<dbReference type="Gene3D" id="3.90.1150.50">
    <property type="entry name" value="Transcription-repair-coupling factor, D7 domain"/>
    <property type="match status" value="1"/>
</dbReference>
<dbReference type="CDD" id="cd17991">
    <property type="entry name" value="DEXHc_TRCF"/>
    <property type="match status" value="1"/>
</dbReference>